<dbReference type="GO" id="GO:0003700">
    <property type="term" value="F:DNA-binding transcription factor activity"/>
    <property type="evidence" value="ECO:0007669"/>
    <property type="project" value="InterPro"/>
</dbReference>
<keyword evidence="3" id="KW-0238">DNA-binding</keyword>
<dbReference type="InterPro" id="IPR036638">
    <property type="entry name" value="HLH_DNA-bd_sf"/>
</dbReference>
<dbReference type="PANTHER" id="PTHR45844">
    <property type="entry name" value="TRANSCRIPTION FACTOR BHLH30"/>
    <property type="match status" value="1"/>
</dbReference>
<accession>A0AAD3T7R1</accession>
<keyword evidence="8" id="KW-1185">Reference proteome</keyword>
<sequence>MMNGISMPSYYEIGSSSNSYGYPSSINILQRASSLSKAMVVDAKPSSVLLAAEAKALAACKSHKEAERRRRKRINGHLATLRTLLPNLIKTDKASLLGEVVRRVRELKKTTTELRSSVDSDACSSGGSSTKVGVLLLPGDADEVRLCRCEADSSIVIATLCCEDRPELMSDLTRALRSVKAKVVRAEMATVGGRTKSILWVQGVGGGGGHEGPFVSLSRALKVVVDKPSSSGMGHRLLLASKRQRLYH</sequence>
<evidence type="ECO:0000313" key="7">
    <source>
        <dbReference type="EMBL" id="GMH24146.1"/>
    </source>
</evidence>
<dbReference type="PROSITE" id="PS50888">
    <property type="entry name" value="BHLH"/>
    <property type="match status" value="1"/>
</dbReference>
<protein>
    <recommendedName>
        <fullName evidence="6">BHLH domain-containing protein</fullName>
    </recommendedName>
</protein>
<dbReference type="Proteomes" id="UP001279734">
    <property type="component" value="Unassembled WGS sequence"/>
</dbReference>
<dbReference type="SUPFAM" id="SSF55021">
    <property type="entry name" value="ACT-like"/>
    <property type="match status" value="1"/>
</dbReference>
<keyword evidence="4" id="KW-0804">Transcription</keyword>
<gene>
    <name evidence="7" type="ORF">Nepgr_025989</name>
</gene>
<dbReference type="InterPro" id="IPR045847">
    <property type="entry name" value="AIG1-like"/>
</dbReference>
<dbReference type="InterPro" id="IPR011598">
    <property type="entry name" value="bHLH_dom"/>
</dbReference>
<evidence type="ECO:0000256" key="2">
    <source>
        <dbReference type="ARBA" id="ARBA00023015"/>
    </source>
</evidence>
<evidence type="ECO:0000256" key="5">
    <source>
        <dbReference type="ARBA" id="ARBA00023242"/>
    </source>
</evidence>
<dbReference type="InterPro" id="IPR045865">
    <property type="entry name" value="ACT-like_dom_sf"/>
</dbReference>
<dbReference type="GO" id="GO:0046983">
    <property type="term" value="F:protein dimerization activity"/>
    <property type="evidence" value="ECO:0007669"/>
    <property type="project" value="InterPro"/>
</dbReference>
<proteinExistence type="predicted"/>
<evidence type="ECO:0000313" key="8">
    <source>
        <dbReference type="Proteomes" id="UP001279734"/>
    </source>
</evidence>
<dbReference type="GO" id="GO:0005634">
    <property type="term" value="C:nucleus"/>
    <property type="evidence" value="ECO:0007669"/>
    <property type="project" value="UniProtKB-SubCell"/>
</dbReference>
<comment type="caution">
    <text evidence="7">The sequence shown here is derived from an EMBL/GenBank/DDBJ whole genome shotgun (WGS) entry which is preliminary data.</text>
</comment>
<organism evidence="7 8">
    <name type="scientific">Nepenthes gracilis</name>
    <name type="common">Slender pitcher plant</name>
    <dbReference type="NCBI Taxonomy" id="150966"/>
    <lineage>
        <taxon>Eukaryota</taxon>
        <taxon>Viridiplantae</taxon>
        <taxon>Streptophyta</taxon>
        <taxon>Embryophyta</taxon>
        <taxon>Tracheophyta</taxon>
        <taxon>Spermatophyta</taxon>
        <taxon>Magnoliopsida</taxon>
        <taxon>eudicotyledons</taxon>
        <taxon>Gunneridae</taxon>
        <taxon>Pentapetalae</taxon>
        <taxon>Caryophyllales</taxon>
        <taxon>Nepenthaceae</taxon>
        <taxon>Nepenthes</taxon>
    </lineage>
</organism>
<keyword evidence="5" id="KW-0539">Nucleus</keyword>
<comment type="subcellular location">
    <subcellularLocation>
        <location evidence="1">Nucleus</location>
    </subcellularLocation>
</comment>
<dbReference type="Gene3D" id="4.10.280.10">
    <property type="entry name" value="Helix-loop-helix DNA-binding domain"/>
    <property type="match status" value="1"/>
</dbReference>
<dbReference type="EMBL" id="BSYO01000027">
    <property type="protein sequence ID" value="GMH24146.1"/>
    <property type="molecule type" value="Genomic_DNA"/>
</dbReference>
<dbReference type="GO" id="GO:0003677">
    <property type="term" value="F:DNA binding"/>
    <property type="evidence" value="ECO:0007669"/>
    <property type="project" value="UniProtKB-KW"/>
</dbReference>
<name>A0AAD3T7R1_NEPGR</name>
<evidence type="ECO:0000256" key="3">
    <source>
        <dbReference type="ARBA" id="ARBA00023125"/>
    </source>
</evidence>
<dbReference type="Pfam" id="PF00010">
    <property type="entry name" value="HLH"/>
    <property type="match status" value="1"/>
</dbReference>
<feature type="domain" description="BHLH" evidence="6">
    <location>
        <begin position="58"/>
        <end position="107"/>
    </location>
</feature>
<dbReference type="AlphaFoldDB" id="A0AAD3T7R1"/>
<reference evidence="7" key="1">
    <citation type="submission" date="2023-05" db="EMBL/GenBank/DDBJ databases">
        <title>Nepenthes gracilis genome sequencing.</title>
        <authorList>
            <person name="Fukushima K."/>
        </authorList>
    </citation>
    <scope>NUCLEOTIDE SEQUENCE</scope>
    <source>
        <strain evidence="7">SING2019-196</strain>
    </source>
</reference>
<keyword evidence="2" id="KW-0805">Transcription regulation</keyword>
<evidence type="ECO:0000259" key="6">
    <source>
        <dbReference type="PROSITE" id="PS50888"/>
    </source>
</evidence>
<dbReference type="SMART" id="SM00353">
    <property type="entry name" value="HLH"/>
    <property type="match status" value="1"/>
</dbReference>
<evidence type="ECO:0000256" key="1">
    <source>
        <dbReference type="ARBA" id="ARBA00004123"/>
    </source>
</evidence>
<dbReference type="SUPFAM" id="SSF47459">
    <property type="entry name" value="HLH, helix-loop-helix DNA-binding domain"/>
    <property type="match status" value="1"/>
</dbReference>
<evidence type="ECO:0000256" key="4">
    <source>
        <dbReference type="ARBA" id="ARBA00023163"/>
    </source>
</evidence>
<dbReference type="PANTHER" id="PTHR45844:SF16">
    <property type="entry name" value="TRANSCRIPTION FACTOR BHLH30-LIKE"/>
    <property type="match status" value="1"/>
</dbReference>